<dbReference type="GO" id="GO:0006508">
    <property type="term" value="P:proteolysis"/>
    <property type="evidence" value="ECO:0007669"/>
    <property type="project" value="InterPro"/>
</dbReference>
<dbReference type="OrthoDB" id="1522627at2"/>
<dbReference type="Proteomes" id="UP000199569">
    <property type="component" value="Unassembled WGS sequence"/>
</dbReference>
<evidence type="ECO:0000313" key="3">
    <source>
        <dbReference type="Proteomes" id="UP000199569"/>
    </source>
</evidence>
<name>A0A1G5L1F9_9HYPH</name>
<dbReference type="PANTHER" id="PTHR43019:SF23">
    <property type="entry name" value="PROTEASE DO-LIKE 5, CHLOROPLASTIC"/>
    <property type="match status" value="1"/>
</dbReference>
<accession>A0A1G5L1F9</accession>
<keyword evidence="3" id="KW-1185">Reference proteome</keyword>
<gene>
    <name evidence="2" type="ORF">SAMN02927923_03785</name>
</gene>
<dbReference type="GO" id="GO:0004252">
    <property type="term" value="F:serine-type endopeptidase activity"/>
    <property type="evidence" value="ECO:0007669"/>
    <property type="project" value="InterPro"/>
</dbReference>
<dbReference type="PANTHER" id="PTHR43019">
    <property type="entry name" value="SERINE ENDOPROTEASE DEGS"/>
    <property type="match status" value="1"/>
</dbReference>
<evidence type="ECO:0000256" key="1">
    <source>
        <dbReference type="SAM" id="SignalP"/>
    </source>
</evidence>
<dbReference type="InterPro" id="IPR043504">
    <property type="entry name" value="Peptidase_S1_PA_chymotrypsin"/>
</dbReference>
<feature type="chain" id="PRO_5011517194" evidence="1">
    <location>
        <begin position="22"/>
        <end position="619"/>
    </location>
</feature>
<dbReference type="RefSeq" id="WP_091138101.1">
    <property type="nucleotide sequence ID" value="NZ_FMVJ01000013.1"/>
</dbReference>
<dbReference type="InterPro" id="IPR001940">
    <property type="entry name" value="Peptidase_S1C"/>
</dbReference>
<dbReference type="PRINTS" id="PR00834">
    <property type="entry name" value="PROTEASES2C"/>
</dbReference>
<feature type="signal peptide" evidence="1">
    <location>
        <begin position="1"/>
        <end position="21"/>
    </location>
</feature>
<dbReference type="STRING" id="549386.SAMN02927923_03785"/>
<dbReference type="AlphaFoldDB" id="A0A1G5L1F9"/>
<dbReference type="InterPro" id="IPR009003">
    <property type="entry name" value="Peptidase_S1_PA"/>
</dbReference>
<sequence length="619" mass="66029">MRFVFIAASVAICALSSSALAGSFTLSGDARWVALASRQSLDEAIGVAHAYRWRFPTVRVMQATNGWYAIVAGPERIPNPRAYKEALVRTGEIPGDTIITRGQGYVAEVWKPSTFKPLIQAKYDGAKQVNLRSGELVLNVSSLANGTESGRFPVLSGAVNGRVAFTARLEESSNEVPNAEVSVVRLDPSSVEPQVVFSSFWGGAHCCTVTKIATKVGNEWRVVQGKTIDGDGGYTFDDIDGDGAAELLSIDQSFLYTFAPYAGSWAPESISKLSGDRLIDVTAHPAFRPYMRQELYRIEYLASREPSLWRSNGFLAAWVATKAIVGEFDDGWNRMLPLYDRGTDWPLTECTVARVGGSCPDGKERTIEFPVALRKHLEEEGYIPRIAPASQPESVAVARPTPVAPNAAPKEEKRTSSGTGFFVTREGHVVTNNHVIEGCTSVQIKPSNGSPLSARILAQDTTNDLALLKAERSSDKFATVRAGVRLGEAVAAFGFPLNSVLASSGNFTLGNVTALAGIGDDSRFLQISTPVQPGNSGGPLLDESGNVVGVVTSKLNALKTVVAIGDVPQNVNFAIKAGALATFLESARVEVPAASHASRLSPPDLADIASGISVLVRCD</sequence>
<keyword evidence="1" id="KW-0732">Signal</keyword>
<dbReference type="SUPFAM" id="SSF50494">
    <property type="entry name" value="Trypsin-like serine proteases"/>
    <property type="match status" value="1"/>
</dbReference>
<dbReference type="Gene3D" id="2.40.10.10">
    <property type="entry name" value="Trypsin-like serine proteases"/>
    <property type="match status" value="2"/>
</dbReference>
<proteinExistence type="predicted"/>
<evidence type="ECO:0000313" key="2">
    <source>
        <dbReference type="EMBL" id="SCZ06271.1"/>
    </source>
</evidence>
<reference evidence="2 3" key="1">
    <citation type="submission" date="2016-10" db="EMBL/GenBank/DDBJ databases">
        <authorList>
            <person name="de Groot N.N."/>
        </authorList>
    </citation>
    <scope>NUCLEOTIDE SEQUENCE [LARGE SCALE GENOMIC DNA]</scope>
    <source>
        <strain evidence="2 3">CGMCC 1.7666</strain>
    </source>
</reference>
<dbReference type="EMBL" id="FMVJ01000013">
    <property type="protein sequence ID" value="SCZ06271.1"/>
    <property type="molecule type" value="Genomic_DNA"/>
</dbReference>
<organism evidence="2 3">
    <name type="scientific">Microvirga guangxiensis</name>
    <dbReference type="NCBI Taxonomy" id="549386"/>
    <lineage>
        <taxon>Bacteria</taxon>
        <taxon>Pseudomonadati</taxon>
        <taxon>Pseudomonadota</taxon>
        <taxon>Alphaproteobacteria</taxon>
        <taxon>Hyphomicrobiales</taxon>
        <taxon>Methylobacteriaceae</taxon>
        <taxon>Microvirga</taxon>
    </lineage>
</organism>
<dbReference type="Pfam" id="PF13365">
    <property type="entry name" value="Trypsin_2"/>
    <property type="match status" value="1"/>
</dbReference>
<protein>
    <submittedName>
        <fullName evidence="2">Trypsin-like peptidase domain-containing protein</fullName>
    </submittedName>
</protein>